<dbReference type="GO" id="GO:0000054">
    <property type="term" value="P:ribosomal subunit export from nucleus"/>
    <property type="evidence" value="ECO:0007669"/>
    <property type="project" value="TreeGrafter"/>
</dbReference>
<dbReference type="GO" id="GO:0003924">
    <property type="term" value="F:GTPase activity"/>
    <property type="evidence" value="ECO:0007669"/>
    <property type="project" value="InterPro"/>
</dbReference>
<keyword evidence="6 8" id="KW-0342">GTP-binding</keyword>
<comment type="subcellular location">
    <subcellularLocation>
        <location evidence="1 8">Nucleus</location>
    </subcellularLocation>
</comment>
<dbReference type="SUPFAM" id="SSF52540">
    <property type="entry name" value="P-loop containing nucleoside triphosphate hydrolases"/>
    <property type="match status" value="1"/>
</dbReference>
<dbReference type="EMBL" id="HBKR01026820">
    <property type="protein sequence ID" value="CAE2319892.1"/>
    <property type="molecule type" value="Transcribed_RNA"/>
</dbReference>
<dbReference type="CDD" id="cd00877">
    <property type="entry name" value="Ran"/>
    <property type="match status" value="1"/>
</dbReference>
<evidence type="ECO:0000256" key="3">
    <source>
        <dbReference type="ARBA" id="ARBA00022448"/>
    </source>
</evidence>
<protein>
    <recommendedName>
        <fullName evidence="8">GTP-binding nuclear protein</fullName>
    </recommendedName>
</protein>
<dbReference type="PANTHER" id="PTHR24071:SF0">
    <property type="entry name" value="GTP-BINDING NUCLEAR PROTEIN RAN"/>
    <property type="match status" value="1"/>
</dbReference>
<keyword evidence="5 8" id="KW-0653">Protein transport</keyword>
<evidence type="ECO:0000256" key="2">
    <source>
        <dbReference type="ARBA" id="ARBA00008028"/>
    </source>
</evidence>
<keyword evidence="7 8" id="KW-0539">Nucleus</keyword>
<evidence type="ECO:0000256" key="6">
    <source>
        <dbReference type="ARBA" id="ARBA00023134"/>
    </source>
</evidence>
<dbReference type="Pfam" id="PF00071">
    <property type="entry name" value="Ras"/>
    <property type="match status" value="1"/>
</dbReference>
<evidence type="ECO:0000313" key="9">
    <source>
        <dbReference type="EMBL" id="CAE2319892.1"/>
    </source>
</evidence>
<dbReference type="InterPro" id="IPR027417">
    <property type="entry name" value="P-loop_NTPase"/>
</dbReference>
<dbReference type="InterPro" id="IPR002041">
    <property type="entry name" value="Ran_GTPase"/>
</dbReference>
<dbReference type="FunFam" id="3.40.50.300:FF:000369">
    <property type="entry name" value="GTP-binding nuclear protein"/>
    <property type="match status" value="1"/>
</dbReference>
<keyword evidence="3 8" id="KW-0813">Transport</keyword>
<reference evidence="9" key="1">
    <citation type="submission" date="2021-01" db="EMBL/GenBank/DDBJ databases">
        <authorList>
            <person name="Corre E."/>
            <person name="Pelletier E."/>
            <person name="Niang G."/>
            <person name="Scheremetjew M."/>
            <person name="Finn R."/>
            <person name="Kale V."/>
            <person name="Holt S."/>
            <person name="Cochrane G."/>
            <person name="Meng A."/>
            <person name="Brown T."/>
            <person name="Cohen L."/>
        </authorList>
    </citation>
    <scope>NUCLEOTIDE SEQUENCE</scope>
    <source>
        <strain evidence="9">SoJaBio B1-5/56/2</strain>
    </source>
</reference>
<organism evidence="9">
    <name type="scientific">Paramoeba aestuarina</name>
    <dbReference type="NCBI Taxonomy" id="180227"/>
    <lineage>
        <taxon>Eukaryota</taxon>
        <taxon>Amoebozoa</taxon>
        <taxon>Discosea</taxon>
        <taxon>Flabellinia</taxon>
        <taxon>Dactylopodida</taxon>
        <taxon>Paramoebidae</taxon>
        <taxon>Paramoeba</taxon>
    </lineage>
</organism>
<dbReference type="PROSITE" id="PS51419">
    <property type="entry name" value="RAB"/>
    <property type="match status" value="1"/>
</dbReference>
<comment type="function">
    <text evidence="8">GTP-binding protein involved in nucleocytoplasmic transport. Required for the import of protein into the nucleus and also for RNA export. Involved in chromatin condensation and control of cell cycle.</text>
</comment>
<accession>A0A7S4UNI2</accession>
<dbReference type="PROSITE" id="PS51418">
    <property type="entry name" value="RAN"/>
    <property type="match status" value="1"/>
</dbReference>
<dbReference type="SMART" id="SM00173">
    <property type="entry name" value="RAS"/>
    <property type="match status" value="1"/>
</dbReference>
<dbReference type="GO" id="GO:0005634">
    <property type="term" value="C:nucleus"/>
    <property type="evidence" value="ECO:0007669"/>
    <property type="project" value="UniProtKB-SubCell"/>
</dbReference>
<sequence length="220" mass="24938">MSDRILSPNNPEIVANFKVVLCGDGSTGKTTFVKRHKTGEYEKRYIATIGVDVHPLTFHTNRGQICFNVWDTAGQEKFGGLRDGYYIGADCAIIMFDVTSRTTYKNVANWYRDITRVCDNIPMVLLGNKVDSIDRQVKAKQITFHRKKNIQYYDVSAKSNYNYEKPFLWLAKKLANDSNLVFVEAVAVKPPMLSIDQQQIQGMENELAMAASLPIPEDDD</sequence>
<gene>
    <name evidence="9" type="ORF">NAES01612_LOCUS17586</name>
</gene>
<dbReference type="NCBIfam" id="TIGR00231">
    <property type="entry name" value="small_GTP"/>
    <property type="match status" value="1"/>
</dbReference>
<evidence type="ECO:0000256" key="8">
    <source>
        <dbReference type="RuleBase" id="RU363057"/>
    </source>
</evidence>
<comment type="similarity">
    <text evidence="2 8">Belongs to the small GTPase superfamily. Ran family.</text>
</comment>
<evidence type="ECO:0000256" key="7">
    <source>
        <dbReference type="ARBA" id="ARBA00023242"/>
    </source>
</evidence>
<proteinExistence type="inferred from homology"/>
<evidence type="ECO:0000256" key="1">
    <source>
        <dbReference type="ARBA" id="ARBA00004123"/>
    </source>
</evidence>
<evidence type="ECO:0000256" key="5">
    <source>
        <dbReference type="ARBA" id="ARBA00022927"/>
    </source>
</evidence>
<dbReference type="Gene3D" id="3.40.50.300">
    <property type="entry name" value="P-loop containing nucleotide triphosphate hydrolases"/>
    <property type="match status" value="1"/>
</dbReference>
<dbReference type="PROSITE" id="PS51421">
    <property type="entry name" value="RAS"/>
    <property type="match status" value="1"/>
</dbReference>
<keyword evidence="4 8" id="KW-0547">Nucleotide-binding</keyword>
<dbReference type="GO" id="GO:0006606">
    <property type="term" value="P:protein import into nucleus"/>
    <property type="evidence" value="ECO:0007669"/>
    <property type="project" value="TreeGrafter"/>
</dbReference>
<dbReference type="InterPro" id="IPR001806">
    <property type="entry name" value="Small_GTPase"/>
</dbReference>
<dbReference type="SMART" id="SM00175">
    <property type="entry name" value="RAB"/>
    <property type="match status" value="1"/>
</dbReference>
<dbReference type="PRINTS" id="PR00627">
    <property type="entry name" value="GTPRANTC4"/>
</dbReference>
<evidence type="ECO:0000256" key="4">
    <source>
        <dbReference type="ARBA" id="ARBA00022741"/>
    </source>
</evidence>
<dbReference type="InterPro" id="IPR005225">
    <property type="entry name" value="Small_GTP-bd"/>
</dbReference>
<dbReference type="SMART" id="SM00174">
    <property type="entry name" value="RHO"/>
    <property type="match status" value="1"/>
</dbReference>
<dbReference type="SMART" id="SM00176">
    <property type="entry name" value="RAN"/>
    <property type="match status" value="1"/>
</dbReference>
<dbReference type="GO" id="GO:0005737">
    <property type="term" value="C:cytoplasm"/>
    <property type="evidence" value="ECO:0007669"/>
    <property type="project" value="TreeGrafter"/>
</dbReference>
<dbReference type="AlphaFoldDB" id="A0A7S4UNI2"/>
<name>A0A7S4UNI2_9EUKA</name>
<dbReference type="PANTHER" id="PTHR24071">
    <property type="entry name" value="RAN GTPASE"/>
    <property type="match status" value="1"/>
</dbReference>
<dbReference type="GO" id="GO:0005525">
    <property type="term" value="F:GTP binding"/>
    <property type="evidence" value="ECO:0007669"/>
    <property type="project" value="UniProtKB-KW"/>
</dbReference>